<keyword evidence="2" id="KW-0186">Copper</keyword>
<keyword evidence="6" id="KW-1185">Reference proteome</keyword>
<evidence type="ECO:0000256" key="4">
    <source>
        <dbReference type="SAM" id="Phobius"/>
    </source>
</evidence>
<dbReference type="Pfam" id="PF02630">
    <property type="entry name" value="SCO1-SenC"/>
    <property type="match status" value="1"/>
</dbReference>
<dbReference type="Gene3D" id="3.40.30.10">
    <property type="entry name" value="Glutaredoxin"/>
    <property type="match status" value="1"/>
</dbReference>
<feature type="binding site" evidence="2">
    <location>
        <position position="85"/>
    </location>
    <ligand>
        <name>Cu cation</name>
        <dbReference type="ChEBI" id="CHEBI:23378"/>
    </ligand>
</feature>
<dbReference type="RefSeq" id="WP_187537660.1">
    <property type="nucleotide sequence ID" value="NZ_BAABJT010000001.1"/>
</dbReference>
<accession>A0A7G9SGU3</accession>
<keyword evidence="4" id="KW-0472">Membrane</keyword>
<feature type="transmembrane region" description="Helical" evidence="4">
    <location>
        <begin position="17"/>
        <end position="36"/>
    </location>
</feature>
<feature type="binding site" evidence="2">
    <location>
        <position position="169"/>
    </location>
    <ligand>
        <name>Cu cation</name>
        <dbReference type="ChEBI" id="CHEBI:23378"/>
    </ligand>
</feature>
<dbReference type="EMBL" id="CP060718">
    <property type="protein sequence ID" value="QNN67068.1"/>
    <property type="molecule type" value="Genomic_DNA"/>
</dbReference>
<name>A0A7G9SGU3_9SPHN</name>
<protein>
    <submittedName>
        <fullName evidence="5">SCO family protein</fullName>
    </submittedName>
</protein>
<dbReference type="PANTHER" id="PTHR12151:SF25">
    <property type="entry name" value="LINALOOL DEHYDRATASE_ISOMERASE DOMAIN-CONTAINING PROTEIN"/>
    <property type="match status" value="1"/>
</dbReference>
<dbReference type="InterPro" id="IPR036249">
    <property type="entry name" value="Thioredoxin-like_sf"/>
</dbReference>
<comment type="similarity">
    <text evidence="1">Belongs to the SCO1/2 family.</text>
</comment>
<gene>
    <name evidence="5" type="ORF">H9L13_10580</name>
</gene>
<keyword evidence="4" id="KW-0812">Transmembrane</keyword>
<keyword evidence="4" id="KW-1133">Transmembrane helix</keyword>
<keyword evidence="3" id="KW-1015">Disulfide bond</keyword>
<evidence type="ECO:0000313" key="6">
    <source>
        <dbReference type="Proteomes" id="UP000515971"/>
    </source>
</evidence>
<reference evidence="5 6" key="1">
    <citation type="submission" date="2020-08" db="EMBL/GenBank/DDBJ databases">
        <title>Genome sequence of Sphingomonas lutea KCTC 23642T.</title>
        <authorList>
            <person name="Hyun D.-W."/>
            <person name="Bae J.-W."/>
        </authorList>
    </citation>
    <scope>NUCLEOTIDE SEQUENCE [LARGE SCALE GENOMIC DNA]</scope>
    <source>
        <strain evidence="5 6">KCTC 23642</strain>
    </source>
</reference>
<dbReference type="SUPFAM" id="SSF52833">
    <property type="entry name" value="Thioredoxin-like"/>
    <property type="match status" value="1"/>
</dbReference>
<dbReference type="KEGG" id="slut:H9L13_10580"/>
<proteinExistence type="inferred from homology"/>
<organism evidence="5 6">
    <name type="scientific">Sphingomonas lutea</name>
    <dbReference type="NCBI Taxonomy" id="1045317"/>
    <lineage>
        <taxon>Bacteria</taxon>
        <taxon>Pseudomonadati</taxon>
        <taxon>Pseudomonadota</taxon>
        <taxon>Alphaproteobacteria</taxon>
        <taxon>Sphingomonadales</taxon>
        <taxon>Sphingomonadaceae</taxon>
        <taxon>Sphingomonas</taxon>
    </lineage>
</organism>
<dbReference type="AlphaFoldDB" id="A0A7G9SGU3"/>
<evidence type="ECO:0000313" key="5">
    <source>
        <dbReference type="EMBL" id="QNN67068.1"/>
    </source>
</evidence>
<evidence type="ECO:0000256" key="3">
    <source>
        <dbReference type="PIRSR" id="PIRSR603782-2"/>
    </source>
</evidence>
<dbReference type="InterPro" id="IPR003782">
    <property type="entry name" value="SCO1/SenC"/>
</dbReference>
<dbReference type="Proteomes" id="UP000515971">
    <property type="component" value="Chromosome"/>
</dbReference>
<dbReference type="PANTHER" id="PTHR12151">
    <property type="entry name" value="ELECTRON TRANSPORT PROTIN SCO1/SENC FAMILY MEMBER"/>
    <property type="match status" value="1"/>
</dbReference>
<feature type="disulfide bond" description="Redox-active" evidence="3">
    <location>
        <begin position="81"/>
        <end position="85"/>
    </location>
</feature>
<feature type="binding site" evidence="2">
    <location>
        <position position="81"/>
    </location>
    <ligand>
        <name>Cu cation</name>
        <dbReference type="ChEBI" id="CHEBI:23378"/>
    </ligand>
</feature>
<sequence length="204" mass="21633">MDEPNPSPQSPLRHVRTILWVLVALAAVAFAVTYSMRQQTPTEPQSTLGGPFTLTGGDGKKFSSSALASKPYAIFFGFTRCGDVCPVTLGRMAKLRRQVGGDDAFNIVFVTIDPANDGPAEVGQYAKLFGTPIIGLTGSAAEIAQVKRQYGVYAEPNPQSTGHGDMISHTSSVMLFDRDGNLTGTISGNEPDSAALQKLRALIA</sequence>
<keyword evidence="2" id="KW-0479">Metal-binding</keyword>
<evidence type="ECO:0000256" key="1">
    <source>
        <dbReference type="ARBA" id="ARBA00010996"/>
    </source>
</evidence>
<evidence type="ECO:0000256" key="2">
    <source>
        <dbReference type="PIRSR" id="PIRSR603782-1"/>
    </source>
</evidence>
<dbReference type="CDD" id="cd02968">
    <property type="entry name" value="SCO"/>
    <property type="match status" value="1"/>
</dbReference>
<dbReference type="GO" id="GO:0046872">
    <property type="term" value="F:metal ion binding"/>
    <property type="evidence" value="ECO:0007669"/>
    <property type="project" value="UniProtKB-KW"/>
</dbReference>